<comment type="function">
    <text evidence="4">Catalyzes the complicated ring closure reaction between the two acyclic compounds 1-deoxy-D-xylulose-5-phosphate (DXP) and 3-amino-2-oxopropyl phosphate (1-amino-acetone-3-phosphate or AAP) to form pyridoxine 5'-phosphate (PNP) and inorganic phosphate.</text>
</comment>
<evidence type="ECO:0000256" key="2">
    <source>
        <dbReference type="ARBA" id="ARBA00022679"/>
    </source>
</evidence>
<evidence type="ECO:0000256" key="3">
    <source>
        <dbReference type="ARBA" id="ARBA00023096"/>
    </source>
</evidence>
<feature type="binding site" evidence="4">
    <location>
        <position position="104"/>
    </location>
    <ligand>
        <name>1-deoxy-D-xylulose 5-phosphate</name>
        <dbReference type="ChEBI" id="CHEBI:57792"/>
    </ligand>
</feature>
<proteinExistence type="inferred from homology"/>
<dbReference type="Pfam" id="PF03740">
    <property type="entry name" value="PdxJ"/>
    <property type="match status" value="1"/>
</dbReference>
<dbReference type="Gene3D" id="3.20.20.70">
    <property type="entry name" value="Aldolase class I"/>
    <property type="match status" value="1"/>
</dbReference>
<feature type="active site" description="Proton acceptor" evidence="4">
    <location>
        <position position="74"/>
    </location>
</feature>
<dbReference type="HAMAP" id="MF_00279">
    <property type="entry name" value="PdxJ"/>
    <property type="match status" value="1"/>
</dbReference>
<dbReference type="RefSeq" id="WP_058020705.1">
    <property type="nucleotide sequence ID" value="NZ_CP013189.1"/>
</dbReference>
<comment type="similarity">
    <text evidence="4">Belongs to the PNP synthase family.</text>
</comment>
<dbReference type="PANTHER" id="PTHR30456">
    <property type="entry name" value="PYRIDOXINE 5'-PHOSPHATE SYNTHASE"/>
    <property type="match status" value="1"/>
</dbReference>
<dbReference type="InterPro" id="IPR013785">
    <property type="entry name" value="Aldolase_TIM"/>
</dbReference>
<keyword evidence="3 4" id="KW-0664">Pyridoxine biosynthesis</keyword>
<feature type="binding site" evidence="4">
    <location>
        <begin position="220"/>
        <end position="221"/>
    </location>
    <ligand>
        <name>3-amino-2-oxopropyl phosphate</name>
        <dbReference type="ChEBI" id="CHEBI:57279"/>
    </ligand>
</feature>
<comment type="catalytic activity">
    <reaction evidence="4">
        <text>3-amino-2-oxopropyl phosphate + 1-deoxy-D-xylulose 5-phosphate = pyridoxine 5'-phosphate + phosphate + 2 H2O + H(+)</text>
        <dbReference type="Rhea" id="RHEA:15265"/>
        <dbReference type="ChEBI" id="CHEBI:15377"/>
        <dbReference type="ChEBI" id="CHEBI:15378"/>
        <dbReference type="ChEBI" id="CHEBI:43474"/>
        <dbReference type="ChEBI" id="CHEBI:57279"/>
        <dbReference type="ChEBI" id="CHEBI:57792"/>
        <dbReference type="ChEBI" id="CHEBI:58589"/>
        <dbReference type="EC" id="2.6.99.2"/>
    </reaction>
</comment>
<dbReference type="EC" id="2.6.99.2" evidence="4 5"/>
<dbReference type="SUPFAM" id="SSF63892">
    <property type="entry name" value="Pyridoxine 5'-phosphate synthase"/>
    <property type="match status" value="1"/>
</dbReference>
<evidence type="ECO:0000313" key="6">
    <source>
        <dbReference type="EMBL" id="ALO45215.1"/>
    </source>
</evidence>
<dbReference type="GO" id="GO:0005829">
    <property type="term" value="C:cytosol"/>
    <property type="evidence" value="ECO:0007669"/>
    <property type="project" value="TreeGrafter"/>
</dbReference>
<dbReference type="AlphaFoldDB" id="A0A0S2KB51"/>
<feature type="binding site" evidence="4">
    <location>
        <position position="45"/>
    </location>
    <ligand>
        <name>1-deoxy-D-xylulose 5-phosphate</name>
        <dbReference type="ChEBI" id="CHEBI:57792"/>
    </ligand>
</feature>
<keyword evidence="2 4" id="KW-0808">Transferase</keyword>
<name>A0A0S2KB51_9GAMM</name>
<dbReference type="CDD" id="cd00003">
    <property type="entry name" value="PNPsynthase"/>
    <property type="match status" value="1"/>
</dbReference>
<dbReference type="InterPro" id="IPR004569">
    <property type="entry name" value="PyrdxlP_synth_PdxJ"/>
</dbReference>
<evidence type="ECO:0000256" key="5">
    <source>
        <dbReference type="NCBIfam" id="TIGR00559"/>
    </source>
</evidence>
<dbReference type="UniPathway" id="UPA00244">
    <property type="reaction ID" value="UER00313"/>
</dbReference>
<dbReference type="PATRIC" id="fig|1249552.3.peg.535"/>
<feature type="binding site" evidence="4">
    <location>
        <position position="18"/>
    </location>
    <ligand>
        <name>3-amino-2-oxopropyl phosphate</name>
        <dbReference type="ChEBI" id="CHEBI:57279"/>
    </ligand>
</feature>
<gene>
    <name evidence="4" type="primary">pdxJ</name>
    <name evidence="6" type="ORF">PS2015_529</name>
</gene>
<dbReference type="InterPro" id="IPR036130">
    <property type="entry name" value="Pyridoxine-5'_phos_synth"/>
</dbReference>
<dbReference type="GO" id="GO:0008615">
    <property type="term" value="P:pyridoxine biosynthetic process"/>
    <property type="evidence" value="ECO:0007669"/>
    <property type="project" value="UniProtKB-UniRule"/>
</dbReference>
<dbReference type="NCBIfam" id="TIGR00559">
    <property type="entry name" value="pdxJ"/>
    <property type="match status" value="1"/>
</dbReference>
<evidence type="ECO:0000313" key="7">
    <source>
        <dbReference type="Proteomes" id="UP000065641"/>
    </source>
</evidence>
<organism evidence="6 7">
    <name type="scientific">Pseudohongiella spirulinae</name>
    <dbReference type="NCBI Taxonomy" id="1249552"/>
    <lineage>
        <taxon>Bacteria</taxon>
        <taxon>Pseudomonadati</taxon>
        <taxon>Pseudomonadota</taxon>
        <taxon>Gammaproteobacteria</taxon>
        <taxon>Pseudomonadales</taxon>
        <taxon>Pseudohongiellaceae</taxon>
        <taxon>Pseudohongiella</taxon>
    </lineage>
</organism>
<evidence type="ECO:0000256" key="4">
    <source>
        <dbReference type="HAMAP-Rule" id="MF_00279"/>
    </source>
</evidence>
<protein>
    <recommendedName>
        <fullName evidence="4 5">Pyridoxine 5'-phosphate synthase</fullName>
        <shortName evidence="4">PNP synthase</shortName>
        <ecNumber evidence="4 5">2.6.99.2</ecNumber>
    </recommendedName>
</protein>
<keyword evidence="1 4" id="KW-0963">Cytoplasm</keyword>
<feature type="active site" description="Proton acceptor" evidence="4">
    <location>
        <position position="43"/>
    </location>
</feature>
<feature type="binding site" evidence="4">
    <location>
        <position position="50"/>
    </location>
    <ligand>
        <name>1-deoxy-D-xylulose 5-phosphate</name>
        <dbReference type="ChEBI" id="CHEBI:57792"/>
    </ligand>
</feature>
<dbReference type="KEGG" id="pspi:PS2015_529"/>
<comment type="subunit">
    <text evidence="4">Homooctamer; tetramer of dimers.</text>
</comment>
<dbReference type="PANTHER" id="PTHR30456:SF0">
    <property type="entry name" value="PYRIDOXINE 5'-PHOSPHATE SYNTHASE"/>
    <property type="match status" value="1"/>
</dbReference>
<dbReference type="Proteomes" id="UP000065641">
    <property type="component" value="Chromosome"/>
</dbReference>
<feature type="binding site" evidence="4">
    <location>
        <position position="199"/>
    </location>
    <ligand>
        <name>3-amino-2-oxopropyl phosphate</name>
        <dbReference type="ChEBI" id="CHEBI:57279"/>
    </ligand>
</feature>
<keyword evidence="7" id="KW-1185">Reference proteome</keyword>
<evidence type="ECO:0000256" key="1">
    <source>
        <dbReference type="ARBA" id="ARBA00022490"/>
    </source>
</evidence>
<dbReference type="OrthoDB" id="9806590at2"/>
<comment type="pathway">
    <text evidence="4">Cofactor biosynthesis; pyridoxine 5'-phosphate biosynthesis; pyridoxine 5'-phosphate from D-erythrose 4-phosphate: step 5/5.</text>
</comment>
<sequence>MTLLSVNVNKIALLRNSRGTNYPDLLYFVQKIIGRGVQGITVHPRPDERHITRQDARDIAELLKGHPGVEFNIEGYPTDGFMALIDDLRPAQCTLVPDEPGQLTSDHGWDVTGNRKLLSEVLTQLRSWQVRSSLFLDPLPALVSDVKAAGADRIELYTEHYARVHAQGAKQRMADTLQQYHDTARAAREAGIGVNAGHDLNLHNLAGLLEGGLIQEVSIGHALIVESLEQGMDTVLDRYLAITRHAR</sequence>
<dbReference type="EMBL" id="CP013189">
    <property type="protein sequence ID" value="ALO45215.1"/>
    <property type="molecule type" value="Genomic_DNA"/>
</dbReference>
<reference evidence="6 7" key="1">
    <citation type="submission" date="2015-11" db="EMBL/GenBank/DDBJ databases">
        <authorList>
            <person name="Zhang Y."/>
            <person name="Guo Z."/>
        </authorList>
    </citation>
    <scope>NUCLEOTIDE SEQUENCE [LARGE SCALE GENOMIC DNA]</scope>
    <source>
        <strain evidence="6 7">KCTC 32221</strain>
    </source>
</reference>
<accession>A0A0S2KB51</accession>
<comment type="caution">
    <text evidence="4">Lacks conserved residue(s) required for the propagation of feature annotation.</text>
</comment>
<dbReference type="GO" id="GO:0033856">
    <property type="term" value="F:pyridoxine 5'-phosphate synthase activity"/>
    <property type="evidence" value="ECO:0007669"/>
    <property type="project" value="UniProtKB-UniRule"/>
</dbReference>
<feature type="site" description="Transition state stabilizer" evidence="4">
    <location>
        <position position="155"/>
    </location>
</feature>
<dbReference type="NCBIfam" id="NF003626">
    <property type="entry name" value="PRK05265.1-4"/>
    <property type="match status" value="1"/>
</dbReference>
<dbReference type="STRING" id="1249552.PS2015_529"/>
<feature type="active site" description="Proton donor" evidence="4">
    <location>
        <position position="198"/>
    </location>
</feature>
<feature type="binding site" evidence="4">
    <location>
        <position position="7"/>
    </location>
    <ligand>
        <name>3-amino-2-oxopropyl phosphate</name>
        <dbReference type="ChEBI" id="CHEBI:57279"/>
    </ligand>
</feature>
<comment type="subcellular location">
    <subcellularLocation>
        <location evidence="4">Cytoplasm</location>
    </subcellularLocation>
</comment>